<dbReference type="PANTHER" id="PTHR30429">
    <property type="entry name" value="D-METHIONINE-BINDING LIPOPROTEIN METQ"/>
    <property type="match status" value="1"/>
</dbReference>
<name>A0A540V360_9BACL</name>
<dbReference type="OrthoDB" id="9812878at2"/>
<dbReference type="RefSeq" id="WP_141601834.1">
    <property type="nucleotide sequence ID" value="NZ_JARMSB010000046.1"/>
</dbReference>
<evidence type="ECO:0000256" key="8">
    <source>
        <dbReference type="SAM" id="SignalP"/>
    </source>
</evidence>
<proteinExistence type="inferred from homology"/>
<dbReference type="AlphaFoldDB" id="A0A540V360"/>
<dbReference type="SUPFAM" id="SSF53850">
    <property type="entry name" value="Periplasmic binding protein-like II"/>
    <property type="match status" value="1"/>
</dbReference>
<dbReference type="EMBL" id="VIGD01000006">
    <property type="protein sequence ID" value="TQE91182.1"/>
    <property type="molecule type" value="Genomic_DNA"/>
</dbReference>
<feature type="chain" id="PRO_5039055614" description="Lipoprotein" evidence="8">
    <location>
        <begin position="20"/>
        <end position="282"/>
    </location>
</feature>
<evidence type="ECO:0000256" key="6">
    <source>
        <dbReference type="PIRNR" id="PIRNR002854"/>
    </source>
</evidence>
<keyword evidence="4" id="KW-0564">Palmitate</keyword>
<accession>A0A540V360</accession>
<evidence type="ECO:0000313" key="10">
    <source>
        <dbReference type="Proteomes" id="UP000315753"/>
    </source>
</evidence>
<feature type="lipid moiety-binding region" description="S-diacylglycerol cysteine" evidence="7">
    <location>
        <position position="20"/>
    </location>
</feature>
<evidence type="ECO:0000256" key="4">
    <source>
        <dbReference type="ARBA" id="ARBA00023139"/>
    </source>
</evidence>
<sequence>MKKLSILIGLILLIFVSAACNEKTDAENNHVKVGIRSSEIKTWEFIKEKAKEEGIDLELVTFSAQVDPNQALADGDIDINAFQHVAYLDTFNTQNHTDIQPIGTTIIAPIGLYSNKFDSIDDIKAGSKIAVPNDPSNWGRALMLLQEYGLITLTDDFDGRGGVDKIKENPKNLEIIPVDGATTPRVMEDTDFAIINNGIALEAGLYLSDAIIHESETAKPFINVIAARNEDKDHPLYKKIVEIYQSEEVSQFIKKNYKGNFIPVQLSLEELATWKEAYSSKK</sequence>
<evidence type="ECO:0000256" key="1">
    <source>
        <dbReference type="ARBA" id="ARBA00004635"/>
    </source>
</evidence>
<evidence type="ECO:0000313" key="9">
    <source>
        <dbReference type="EMBL" id="TQE91182.1"/>
    </source>
</evidence>
<dbReference type="Proteomes" id="UP000315753">
    <property type="component" value="Unassembled WGS sequence"/>
</dbReference>
<keyword evidence="10" id="KW-1185">Reference proteome</keyword>
<evidence type="ECO:0000256" key="3">
    <source>
        <dbReference type="ARBA" id="ARBA00023136"/>
    </source>
</evidence>
<comment type="similarity">
    <text evidence="6">Belongs to the nlpA lipoprotein family.</text>
</comment>
<dbReference type="PIRSF" id="PIRSF002854">
    <property type="entry name" value="MetQ"/>
    <property type="match status" value="1"/>
</dbReference>
<gene>
    <name evidence="9" type="ORF">FKZ59_05915</name>
</gene>
<feature type="signal peptide" evidence="8">
    <location>
        <begin position="1"/>
        <end position="19"/>
    </location>
</feature>
<dbReference type="Pfam" id="PF03180">
    <property type="entry name" value="Lipoprotein_9"/>
    <property type="match status" value="1"/>
</dbReference>
<dbReference type="InterPro" id="IPR004872">
    <property type="entry name" value="Lipoprotein_NlpA"/>
</dbReference>
<reference evidence="9 10" key="1">
    <citation type="submission" date="2019-06" db="EMBL/GenBank/DDBJ databases">
        <title>Genome sequence of Ureibacillus terrenus.</title>
        <authorList>
            <person name="Maclea K.S."/>
            <person name="Simoes M."/>
        </authorList>
    </citation>
    <scope>NUCLEOTIDE SEQUENCE [LARGE SCALE GENOMIC DNA]</scope>
    <source>
        <strain evidence="9 10">ATCC BAA-384</strain>
    </source>
</reference>
<protein>
    <recommendedName>
        <fullName evidence="6">Lipoprotein</fullName>
    </recommendedName>
</protein>
<evidence type="ECO:0000256" key="5">
    <source>
        <dbReference type="ARBA" id="ARBA00023288"/>
    </source>
</evidence>
<organism evidence="9 10">
    <name type="scientific">Ureibacillus terrenus</name>
    <dbReference type="NCBI Taxonomy" id="118246"/>
    <lineage>
        <taxon>Bacteria</taxon>
        <taxon>Bacillati</taxon>
        <taxon>Bacillota</taxon>
        <taxon>Bacilli</taxon>
        <taxon>Bacillales</taxon>
        <taxon>Caryophanaceae</taxon>
        <taxon>Ureibacillus</taxon>
    </lineage>
</organism>
<comment type="subcellular location">
    <subcellularLocation>
        <location evidence="1">Membrane</location>
        <topology evidence="1">Lipid-anchor</topology>
    </subcellularLocation>
</comment>
<keyword evidence="3" id="KW-0472">Membrane</keyword>
<keyword evidence="2 8" id="KW-0732">Signal</keyword>
<keyword evidence="5 6" id="KW-0449">Lipoprotein</keyword>
<evidence type="ECO:0000256" key="7">
    <source>
        <dbReference type="PIRSR" id="PIRSR002854-1"/>
    </source>
</evidence>
<dbReference type="Gene3D" id="3.40.190.10">
    <property type="entry name" value="Periplasmic binding protein-like II"/>
    <property type="match status" value="2"/>
</dbReference>
<evidence type="ECO:0000256" key="2">
    <source>
        <dbReference type="ARBA" id="ARBA00022729"/>
    </source>
</evidence>
<dbReference type="PANTHER" id="PTHR30429:SF3">
    <property type="entry name" value="LIPOPROTEIN"/>
    <property type="match status" value="1"/>
</dbReference>
<comment type="caution">
    <text evidence="9">The sequence shown here is derived from an EMBL/GenBank/DDBJ whole genome shotgun (WGS) entry which is preliminary data.</text>
</comment>
<dbReference type="PROSITE" id="PS51257">
    <property type="entry name" value="PROKAR_LIPOPROTEIN"/>
    <property type="match status" value="1"/>
</dbReference>
<dbReference type="GO" id="GO:0016020">
    <property type="term" value="C:membrane"/>
    <property type="evidence" value="ECO:0007669"/>
    <property type="project" value="UniProtKB-SubCell"/>
</dbReference>